<sequence length="93" mass="10271">MDKSKSTFKCFPFFFASLWSLILLFAGICKESIVTSFLLKALSSIYIGYEHSLQGAIVGSLLGFIDALIGGFLCLFFFKVISKKNLTTPKSVD</sequence>
<comment type="caution">
    <text evidence="2">The sequence shown here is derived from an EMBL/GenBank/DDBJ whole genome shotgun (WGS) entry which is preliminary data.</text>
</comment>
<protein>
    <submittedName>
        <fullName evidence="2">Uncharacterized protein</fullName>
    </submittedName>
</protein>
<accession>A0A2A4YLH1</accession>
<dbReference type="AlphaFoldDB" id="A0A2A4YLH1"/>
<evidence type="ECO:0000256" key="1">
    <source>
        <dbReference type="SAM" id="Phobius"/>
    </source>
</evidence>
<dbReference type="EMBL" id="NVUU01000018">
    <property type="protein sequence ID" value="PCI95460.1"/>
    <property type="molecule type" value="Genomic_DNA"/>
</dbReference>
<feature type="transmembrane region" description="Helical" evidence="1">
    <location>
        <begin position="53"/>
        <end position="78"/>
    </location>
</feature>
<gene>
    <name evidence="2" type="ORF">COB11_02155</name>
</gene>
<keyword evidence="1" id="KW-1133">Transmembrane helix</keyword>
<evidence type="ECO:0000313" key="2">
    <source>
        <dbReference type="EMBL" id="PCI95460.1"/>
    </source>
</evidence>
<proteinExistence type="predicted"/>
<organism evidence="2 3">
    <name type="scientific">Aerophobetes bacterium</name>
    <dbReference type="NCBI Taxonomy" id="2030807"/>
    <lineage>
        <taxon>Bacteria</taxon>
        <taxon>Candidatus Aerophobota</taxon>
    </lineage>
</organism>
<dbReference type="Proteomes" id="UP000217838">
    <property type="component" value="Unassembled WGS sequence"/>
</dbReference>
<keyword evidence="1" id="KW-0472">Membrane</keyword>
<name>A0A2A4YLH1_UNCAE</name>
<keyword evidence="1" id="KW-0812">Transmembrane</keyword>
<evidence type="ECO:0000313" key="3">
    <source>
        <dbReference type="Proteomes" id="UP000217838"/>
    </source>
</evidence>
<reference evidence="3" key="1">
    <citation type="submission" date="2017-08" db="EMBL/GenBank/DDBJ databases">
        <title>A dynamic microbial community with high functional redundancy inhabits the cold, oxic subseafloor aquifer.</title>
        <authorList>
            <person name="Tully B.J."/>
            <person name="Wheat C.G."/>
            <person name="Glazer B.T."/>
            <person name="Huber J.A."/>
        </authorList>
    </citation>
    <scope>NUCLEOTIDE SEQUENCE [LARGE SCALE GENOMIC DNA]</scope>
</reference>